<dbReference type="EMBL" id="LAZR01052969">
    <property type="protein sequence ID" value="KKK81786.1"/>
    <property type="molecule type" value="Genomic_DNA"/>
</dbReference>
<protein>
    <submittedName>
        <fullName evidence="2">Uncharacterized protein</fullName>
    </submittedName>
</protein>
<dbReference type="AlphaFoldDB" id="A0A0F9BBG1"/>
<name>A0A0F9BBG1_9ZZZZ</name>
<organism evidence="2">
    <name type="scientific">marine sediment metagenome</name>
    <dbReference type="NCBI Taxonomy" id="412755"/>
    <lineage>
        <taxon>unclassified sequences</taxon>
        <taxon>metagenomes</taxon>
        <taxon>ecological metagenomes</taxon>
    </lineage>
</organism>
<feature type="region of interest" description="Disordered" evidence="1">
    <location>
        <begin position="387"/>
        <end position="407"/>
    </location>
</feature>
<evidence type="ECO:0000313" key="2">
    <source>
        <dbReference type="EMBL" id="KKK81786.1"/>
    </source>
</evidence>
<accession>A0A0F9BBG1</accession>
<feature type="non-terminal residue" evidence="2">
    <location>
        <position position="1"/>
    </location>
</feature>
<comment type="caution">
    <text evidence="2">The sequence shown here is derived from an EMBL/GenBank/DDBJ whole genome shotgun (WGS) entry which is preliminary data.</text>
</comment>
<reference evidence="2" key="1">
    <citation type="journal article" date="2015" name="Nature">
        <title>Complex archaea that bridge the gap between prokaryotes and eukaryotes.</title>
        <authorList>
            <person name="Spang A."/>
            <person name="Saw J.H."/>
            <person name="Jorgensen S.L."/>
            <person name="Zaremba-Niedzwiedzka K."/>
            <person name="Martijn J."/>
            <person name="Lind A.E."/>
            <person name="van Eijk R."/>
            <person name="Schleper C."/>
            <person name="Guy L."/>
            <person name="Ettema T.J."/>
        </authorList>
    </citation>
    <scope>NUCLEOTIDE SEQUENCE</scope>
</reference>
<feature type="non-terminal residue" evidence="2">
    <location>
        <position position="407"/>
    </location>
</feature>
<evidence type="ECO:0000256" key="1">
    <source>
        <dbReference type="SAM" id="MobiDB-lite"/>
    </source>
</evidence>
<sequence>GTFQESVTPKLARVNSTNQNKVELNADTGDVGDNWSGGSSVGDTSTKITDLVEAQGQLFPCKEDNLYSFGIEAESFPVIPFLGRGKVDADNGKGSFSFGDEIIYMSKGNLWRYRIGGGALPVGLNTIRSWRRVPNIGTPQHGRPVFGVSVGEYWYYLQNVADGSYLIQARKRREGDPAGHELIQHSVLTIPLSKGLGVDSRNRLWIKGASAFEGLRDIRVIELADDGSLDTTDRKGQVSQFHYIFFDERNPGRPQDKVQLRRFTVELEGDWDATTSLSLRLYRDDGTSASVVGSAITSSGITTNNWTVGTNDTCYRFRPYLILTTNSSYTPKNSQPDILRVIIGIRFPEIIRIVVNADPEALKAGGKHPIEVEQNLRRLQNKGTITFRRPDDYDDPASGTDLVTDRT</sequence>
<proteinExistence type="predicted"/>
<gene>
    <name evidence="2" type="ORF">LCGC14_2809950</name>
</gene>